<dbReference type="EMBL" id="LR214951">
    <property type="protein sequence ID" value="VEU59531.1"/>
    <property type="molecule type" value="Genomic_DNA"/>
</dbReference>
<dbReference type="InterPro" id="IPR036640">
    <property type="entry name" value="ABC1_TM_sf"/>
</dbReference>
<evidence type="ECO:0000259" key="9">
    <source>
        <dbReference type="PROSITE" id="PS50893"/>
    </source>
</evidence>
<dbReference type="RefSeq" id="WP_129719916.1">
    <property type="nucleotide sequence ID" value="NZ_LR214951.1"/>
</dbReference>
<keyword evidence="6 8" id="KW-1133">Transmembrane helix</keyword>
<dbReference type="PANTHER" id="PTHR43158">
    <property type="entry name" value="SKFA PEPTIDE EXPORT ATP-BINDING PROTEIN SKFE"/>
    <property type="match status" value="1"/>
</dbReference>
<evidence type="ECO:0000256" key="4">
    <source>
        <dbReference type="ARBA" id="ARBA00022741"/>
    </source>
</evidence>
<gene>
    <name evidence="10" type="ORF">NCTC10166_00509</name>
</gene>
<keyword evidence="3 8" id="KW-0812">Transmembrane</keyword>
<comment type="subcellular location">
    <subcellularLocation>
        <location evidence="1">Cell membrane</location>
        <topology evidence="1">Multi-pass membrane protein</topology>
    </subcellularLocation>
</comment>
<dbReference type="GO" id="GO:0016887">
    <property type="term" value="F:ATP hydrolysis activity"/>
    <property type="evidence" value="ECO:0007669"/>
    <property type="project" value="InterPro"/>
</dbReference>
<keyword evidence="11" id="KW-1185">Reference proteome</keyword>
<evidence type="ECO:0000256" key="3">
    <source>
        <dbReference type="ARBA" id="ARBA00022692"/>
    </source>
</evidence>
<sequence length="530" mass="62720">MKKIILKNNFSYLILFIFLLLGFLSFASIYFQLEVIKILFNFSEKNILKFILFQLLSLFLEVAYKAFKSLTNILIKKQANNFLLFKKEQIFNSIKNYSPKDLKRKSTTEYIFDLEINLNKYIFDYLDLFYDIVWNIIIFKFLFIFIIIQSVLLSPWVLLFLLFVCICLIFSVILPIISTNKNKKNNSIFLEIQEKNLSYFTNLIQNFQTFYWFNKINIFKNKTYSSLEKINYEQLKVYNKKNIFVFYENFINGFLEQLNLLTISITTLLNPINKLIVSISENIFSTLKMSSQEVINDFKDLKLTNSIKERVGNFEINKFEVLSEKKDINKINISNLNLTFNNKNIFTNFNVEFNKNKSYLIDGKSGVGKSSLIKIILNEIDETKYSGILKFNNKKVSKNDFNNMYKQLIYLTNEENKYNTSAINVITLFDENIDYSKIEKAKKLACINFDLNQNFDLLSTGQKQRVKIARLFYFNKKIIILDEALSGIDNIKKIEILQKILSLQNKIIIFISHHLIKEEKDLFNYTIHIK</sequence>
<feature type="transmembrane region" description="Helical" evidence="8">
    <location>
        <begin position="12"/>
        <end position="31"/>
    </location>
</feature>
<dbReference type="PROSITE" id="PS50893">
    <property type="entry name" value="ABC_TRANSPORTER_2"/>
    <property type="match status" value="1"/>
</dbReference>
<dbReference type="Proteomes" id="UP000289440">
    <property type="component" value="Chromosome"/>
</dbReference>
<comment type="similarity">
    <text evidence="2">Belongs to the ABC transporter superfamily.</text>
</comment>
<dbReference type="InterPro" id="IPR003439">
    <property type="entry name" value="ABC_transporter-like_ATP-bd"/>
</dbReference>
<evidence type="ECO:0000256" key="6">
    <source>
        <dbReference type="ARBA" id="ARBA00022989"/>
    </source>
</evidence>
<name>A0A449A5J5_9BACT</name>
<dbReference type="SUPFAM" id="SSF52540">
    <property type="entry name" value="P-loop containing nucleoside triphosphate hydrolases"/>
    <property type="match status" value="1"/>
</dbReference>
<proteinExistence type="inferred from homology"/>
<dbReference type="AlphaFoldDB" id="A0A449A5J5"/>
<dbReference type="InterPro" id="IPR027417">
    <property type="entry name" value="P-loop_NTPase"/>
</dbReference>
<dbReference type="InterPro" id="IPR003593">
    <property type="entry name" value="AAA+_ATPase"/>
</dbReference>
<keyword evidence="7 8" id="KW-0472">Membrane</keyword>
<accession>A0A449A5J5</accession>
<feature type="transmembrane region" description="Helical" evidence="8">
    <location>
        <begin position="47"/>
        <end position="67"/>
    </location>
</feature>
<feature type="domain" description="ABC transporter" evidence="9">
    <location>
        <begin position="331"/>
        <end position="529"/>
    </location>
</feature>
<evidence type="ECO:0000256" key="7">
    <source>
        <dbReference type="ARBA" id="ARBA00023136"/>
    </source>
</evidence>
<evidence type="ECO:0000256" key="5">
    <source>
        <dbReference type="ARBA" id="ARBA00022840"/>
    </source>
</evidence>
<dbReference type="SMART" id="SM00382">
    <property type="entry name" value="AAA"/>
    <property type="match status" value="1"/>
</dbReference>
<reference evidence="10 11" key="1">
    <citation type="submission" date="2019-01" db="EMBL/GenBank/DDBJ databases">
        <authorList>
            <consortium name="Pathogen Informatics"/>
        </authorList>
    </citation>
    <scope>NUCLEOTIDE SEQUENCE [LARGE SCALE GENOMIC DNA]</scope>
    <source>
        <strain evidence="10 11">NCTC10166</strain>
    </source>
</reference>
<dbReference type="SUPFAM" id="SSF90123">
    <property type="entry name" value="ABC transporter transmembrane region"/>
    <property type="match status" value="1"/>
</dbReference>
<evidence type="ECO:0000256" key="8">
    <source>
        <dbReference type="SAM" id="Phobius"/>
    </source>
</evidence>
<evidence type="ECO:0000256" key="1">
    <source>
        <dbReference type="ARBA" id="ARBA00004651"/>
    </source>
</evidence>
<evidence type="ECO:0000313" key="10">
    <source>
        <dbReference type="EMBL" id="VEU59531.1"/>
    </source>
</evidence>
<dbReference type="OrthoDB" id="397513at2"/>
<keyword evidence="4" id="KW-0547">Nucleotide-binding</keyword>
<dbReference type="Pfam" id="PF00005">
    <property type="entry name" value="ABC_tran"/>
    <property type="match status" value="1"/>
</dbReference>
<dbReference type="PANTHER" id="PTHR43158:SF2">
    <property type="entry name" value="SKFA PEPTIDE EXPORT ATP-BINDING PROTEIN SKFE"/>
    <property type="match status" value="1"/>
</dbReference>
<protein>
    <submittedName>
        <fullName evidence="10">ABC transporter ATP-binding protein</fullName>
    </submittedName>
</protein>
<feature type="transmembrane region" description="Helical" evidence="8">
    <location>
        <begin position="128"/>
        <end position="150"/>
    </location>
</feature>
<evidence type="ECO:0000256" key="2">
    <source>
        <dbReference type="ARBA" id="ARBA00005417"/>
    </source>
</evidence>
<evidence type="ECO:0000313" key="11">
    <source>
        <dbReference type="Proteomes" id="UP000289440"/>
    </source>
</evidence>
<dbReference type="KEGG" id="mnu:NCTC10166_00509"/>
<feature type="transmembrane region" description="Helical" evidence="8">
    <location>
        <begin position="156"/>
        <end position="177"/>
    </location>
</feature>
<dbReference type="GO" id="GO:0005524">
    <property type="term" value="F:ATP binding"/>
    <property type="evidence" value="ECO:0007669"/>
    <property type="project" value="UniProtKB-KW"/>
</dbReference>
<dbReference type="GO" id="GO:0005886">
    <property type="term" value="C:plasma membrane"/>
    <property type="evidence" value="ECO:0007669"/>
    <property type="project" value="UniProtKB-SubCell"/>
</dbReference>
<keyword evidence="5 10" id="KW-0067">ATP-binding</keyword>
<organism evidence="10 11">
    <name type="scientific">Mesomycoplasma neurolyticum</name>
    <dbReference type="NCBI Taxonomy" id="2120"/>
    <lineage>
        <taxon>Bacteria</taxon>
        <taxon>Bacillati</taxon>
        <taxon>Mycoplasmatota</taxon>
        <taxon>Mycoplasmoidales</taxon>
        <taxon>Metamycoplasmataceae</taxon>
        <taxon>Mesomycoplasma</taxon>
    </lineage>
</organism>
<dbReference type="Gene3D" id="3.40.50.300">
    <property type="entry name" value="P-loop containing nucleotide triphosphate hydrolases"/>
    <property type="match status" value="1"/>
</dbReference>